<gene>
    <name evidence="2" type="ORF">B9Q01_01810</name>
</gene>
<evidence type="ECO:0000313" key="3">
    <source>
        <dbReference type="Proteomes" id="UP000240880"/>
    </source>
</evidence>
<evidence type="ECO:0000256" key="1">
    <source>
        <dbReference type="SAM" id="Phobius"/>
    </source>
</evidence>
<evidence type="ECO:0000313" key="2">
    <source>
        <dbReference type="EMBL" id="PSN84191.1"/>
    </source>
</evidence>
<feature type="transmembrane region" description="Helical" evidence="1">
    <location>
        <begin position="153"/>
        <end position="179"/>
    </location>
</feature>
<dbReference type="AlphaFoldDB" id="A0A2R6ACR1"/>
<feature type="transmembrane region" description="Helical" evidence="1">
    <location>
        <begin position="92"/>
        <end position="114"/>
    </location>
</feature>
<keyword evidence="1" id="KW-0472">Membrane</keyword>
<feature type="transmembrane region" description="Helical" evidence="1">
    <location>
        <begin position="185"/>
        <end position="201"/>
    </location>
</feature>
<sequence length="218" mass="24480">MTALSFESLRLLAEQNPALCLKALKKIEISAAKNGDVKTLEELNQLRNYTFSKLHTKLPIKLARPEVLFLFVIFSFLVAVFAGVYTKGEIRLFALLFCVGLNVLFAHPFGHALVAELTGIRISGFYLAGKAKIEPTLLYEVVSYHKAQPEKRFWFHLAGVLSTLLCLALLALCVFVTNYALYERIFVVLLFIFASFSEVFNSTKKGDIARANAQLRCH</sequence>
<dbReference type="Proteomes" id="UP000240880">
    <property type="component" value="Unassembled WGS sequence"/>
</dbReference>
<reference evidence="2 3" key="1">
    <citation type="submission" date="2017-04" db="EMBL/GenBank/DDBJ databases">
        <title>Novel microbial lineages endemic to geothermal iron-oxide mats fill important gaps in the evolutionary history of Archaea.</title>
        <authorList>
            <person name="Jay Z.J."/>
            <person name="Beam J.P."/>
            <person name="Dlakic M."/>
            <person name="Rusch D.B."/>
            <person name="Kozubal M.A."/>
            <person name="Inskeep W.P."/>
        </authorList>
    </citation>
    <scope>NUCLEOTIDE SEQUENCE [LARGE SCALE GENOMIC DNA]</scope>
    <source>
        <strain evidence="2">OSP_D</strain>
    </source>
</reference>
<organism evidence="2 3">
    <name type="scientific">Candidatus Marsarchaeota G1 archaeon OSP_D</name>
    <dbReference type="NCBI Taxonomy" id="1978155"/>
    <lineage>
        <taxon>Archaea</taxon>
        <taxon>Candidatus Marsarchaeota</taxon>
        <taxon>Candidatus Marsarchaeota group 1</taxon>
    </lineage>
</organism>
<proteinExistence type="predicted"/>
<name>A0A2R6ACR1_9ARCH</name>
<comment type="caution">
    <text evidence="2">The sequence shown here is derived from an EMBL/GenBank/DDBJ whole genome shotgun (WGS) entry which is preliminary data.</text>
</comment>
<evidence type="ECO:0008006" key="4">
    <source>
        <dbReference type="Google" id="ProtNLM"/>
    </source>
</evidence>
<keyword evidence="1" id="KW-0812">Transmembrane</keyword>
<protein>
    <recommendedName>
        <fullName evidence="4">Peptidase M50 domain-containing protein</fullName>
    </recommendedName>
</protein>
<dbReference type="EMBL" id="NEXC01000006">
    <property type="protein sequence ID" value="PSN84191.1"/>
    <property type="molecule type" value="Genomic_DNA"/>
</dbReference>
<feature type="transmembrane region" description="Helical" evidence="1">
    <location>
        <begin position="67"/>
        <end position="86"/>
    </location>
</feature>
<accession>A0A2R6ACR1</accession>
<keyword evidence="1" id="KW-1133">Transmembrane helix</keyword>